<feature type="region of interest" description="Disordered" evidence="1">
    <location>
        <begin position="237"/>
        <end position="314"/>
    </location>
</feature>
<feature type="compositionally biased region" description="Polar residues" evidence="1">
    <location>
        <begin position="190"/>
        <end position="215"/>
    </location>
</feature>
<feature type="compositionally biased region" description="Acidic residues" evidence="1">
    <location>
        <begin position="681"/>
        <end position="690"/>
    </location>
</feature>
<accession>A0ABD3MXW6</accession>
<proteinExistence type="predicted"/>
<sequence>MNSDGQRQLQRIAAFKDKVADLRATSRVYNITSDVSINTLDSSLATKTVDSSSSSDIIVHRNDEPRKNGSNSVDVVVRNAGRTLTESIAVIKKLSSMEEKRSPVEQETDEDNDSSASESFSDDSVESRLSPPQNSISGDDEDEGDSKDSFDGALFSELRNAMFKRKTENNDMTMDDEKDIVSPSRPESVASRSISQASKQSIADASGVTASTQSTFGGFSIECIEEDESDDSVELVIQTEEEVESDPPADATTDRAKSPVSETIDRKVSPTLSIASSLSKPEPTSCLPASTDNKEEKDERSSHQGASHHLRAIVTPQSETIDKKFFSGLSITSSLSSKSKPVVPLFGNNDDEATDEGYSYHKASRRLRELVAIISQDDFIDKALSTEPIDKIFSGQSVNSSLSSSSKPIACLLEQKGDDVATDEGYAHNNASRRLRELAELRQTEDASTTPEKYVKEESEDEAKVEEIEQHNASQRLRRLIEIGKECIDDGSDDSKGSVLSKQKAGMADTNVAMGGQLQAEEENIGDINIVGTTTDISHNDSMSSMTDQPPTTAPLPQEEVVLASSSNPFAVLLKLRQARKMAVSNKLTDSVGSIVLGPSSDGDSTMSSLSAFKSKTGKKSFPKVYADADHAGDMLERVLFSNLKQSLSKIQSVEYEDSFENAIDGEEEETPCQTEQMKVEEEEEKQDEDEARHPTGVASSVVVNEMESCAISSLKDDTYAIRSLMGVGGELNDDPFLDDDDEVHSVPTSPADLEDYRQFQLSNDSTDSSDTNSFDSASISVESCKLVVDKLESVQKVKKASNRLTSNDDDSETVALSNSNKVDYMKEKERETTLSPPKRNVIISDGSVFTKDSILGKTINVATADLATERIFLESLRAQVLAELKVHVADEEIRAALDSRLKAIQTYYKRKATVVTLSKTPNSTASSRNENDEFLNSLGKIPKVQRTAIHDNKLPAAPQAQPLSSNANPSPQQQQHSHQFAFERAQGKMDEAIRAAHKKERKDAIFPQVDDDEVKPTEEITNSHSEAEPSVPEQIFMKDTFWDDEDDPSSAGVSPGTAADEGYHPPTHSDTIQNAWNFYRDINNLIFDSRVYDYEFQLIQDDPLYPYLNSLLGVADSGEVGGGQELNHISHIVKPEYADKSAHRICHILAKEAKDALPELKEICAYLGEKLGMQTMAVGPMKTASEALLKCERKYGGDPLLVTDFCRASLFVKDIATLLALIEIVLSEYGQILRRIKLSSLKSDHVPLTGGYRDCKINLDIGGHICEIQVHLIPLWLIKEGSGYKHYKKCCDHSVTLSSFDIGKTLDGLSRSVLGDLIDIAKDELKNTPIVSLQKDSEDKIRDYFALACMYQCYGQPAKAEYILRRTVKLRSESREFGLYHNETMLHLEVLRKSLKSQHKYKSSMKIKSQITKMKRMQRRGDVEPELSQLCSEDQCGALDHLCDLIIDPSKLERRREKLRARDVEESRALWLRMRKSFFS</sequence>
<feature type="compositionally biased region" description="Polar residues" evidence="1">
    <location>
        <begin position="533"/>
        <end position="551"/>
    </location>
</feature>
<feature type="region of interest" description="Disordered" evidence="1">
    <location>
        <begin position="96"/>
        <end position="151"/>
    </location>
</feature>
<feature type="region of interest" description="Disordered" evidence="1">
    <location>
        <begin position="1042"/>
        <end position="1068"/>
    </location>
</feature>
<feature type="compositionally biased region" description="Polar residues" evidence="1">
    <location>
        <begin position="270"/>
        <end position="279"/>
    </location>
</feature>
<feature type="compositionally biased region" description="Basic and acidic residues" evidence="1">
    <location>
        <begin position="58"/>
        <end position="67"/>
    </location>
</feature>
<feature type="compositionally biased region" description="Basic and acidic residues" evidence="1">
    <location>
        <begin position="252"/>
        <end position="268"/>
    </location>
</feature>
<feature type="region of interest" description="Disordered" evidence="1">
    <location>
        <begin position="164"/>
        <end position="215"/>
    </location>
</feature>
<keyword evidence="3" id="KW-1185">Reference proteome</keyword>
<feature type="region of interest" description="Disordered" evidence="1">
    <location>
        <begin position="733"/>
        <end position="756"/>
    </location>
</feature>
<reference evidence="2 3" key="1">
    <citation type="submission" date="2024-10" db="EMBL/GenBank/DDBJ databases">
        <title>Updated reference genomes for cyclostephanoid diatoms.</title>
        <authorList>
            <person name="Roberts W.R."/>
            <person name="Alverson A.J."/>
        </authorList>
    </citation>
    <scope>NUCLEOTIDE SEQUENCE [LARGE SCALE GENOMIC DNA]</scope>
    <source>
        <strain evidence="2 3">AJA232-27</strain>
    </source>
</reference>
<feature type="compositionally biased region" description="Acidic residues" evidence="1">
    <location>
        <begin position="237"/>
        <end position="247"/>
    </location>
</feature>
<feature type="region of interest" description="Disordered" evidence="1">
    <location>
        <begin position="533"/>
        <end position="555"/>
    </location>
</feature>
<protein>
    <submittedName>
        <fullName evidence="2">Uncharacterized protein</fullName>
    </submittedName>
</protein>
<feature type="compositionally biased region" description="Low complexity" evidence="1">
    <location>
        <begin position="965"/>
        <end position="981"/>
    </location>
</feature>
<comment type="caution">
    <text evidence="2">The sequence shown here is derived from an EMBL/GenBank/DDBJ whole genome shotgun (WGS) entry which is preliminary data.</text>
</comment>
<gene>
    <name evidence="2" type="ORF">ACHAWU_006852</name>
</gene>
<feature type="compositionally biased region" description="Acidic residues" evidence="1">
    <location>
        <begin position="662"/>
        <end position="671"/>
    </location>
</feature>
<dbReference type="EMBL" id="JALLBG020000062">
    <property type="protein sequence ID" value="KAL3768751.1"/>
    <property type="molecule type" value="Genomic_DNA"/>
</dbReference>
<feature type="region of interest" description="Disordered" evidence="1">
    <location>
        <begin position="662"/>
        <end position="699"/>
    </location>
</feature>
<name>A0ABD3MXW6_9STRA</name>
<evidence type="ECO:0000256" key="1">
    <source>
        <dbReference type="SAM" id="MobiDB-lite"/>
    </source>
</evidence>
<evidence type="ECO:0000313" key="3">
    <source>
        <dbReference type="Proteomes" id="UP001530293"/>
    </source>
</evidence>
<evidence type="ECO:0000313" key="2">
    <source>
        <dbReference type="EMBL" id="KAL3768751.1"/>
    </source>
</evidence>
<feature type="compositionally biased region" description="Acidic residues" evidence="1">
    <location>
        <begin position="733"/>
        <end position="743"/>
    </location>
</feature>
<feature type="region of interest" description="Disordered" evidence="1">
    <location>
        <begin position="49"/>
        <end position="73"/>
    </location>
</feature>
<feature type="region of interest" description="Disordered" evidence="1">
    <location>
        <begin position="958"/>
        <end position="981"/>
    </location>
</feature>
<dbReference type="Proteomes" id="UP001530293">
    <property type="component" value="Unassembled WGS sequence"/>
</dbReference>
<feature type="compositionally biased region" description="Basic and acidic residues" evidence="1">
    <location>
        <begin position="292"/>
        <end position="302"/>
    </location>
</feature>
<feature type="region of interest" description="Disordered" evidence="1">
    <location>
        <begin position="442"/>
        <end position="472"/>
    </location>
</feature>
<organism evidence="2 3">
    <name type="scientific">Discostella pseudostelligera</name>
    <dbReference type="NCBI Taxonomy" id="259834"/>
    <lineage>
        <taxon>Eukaryota</taxon>
        <taxon>Sar</taxon>
        <taxon>Stramenopiles</taxon>
        <taxon>Ochrophyta</taxon>
        <taxon>Bacillariophyta</taxon>
        <taxon>Coscinodiscophyceae</taxon>
        <taxon>Thalassiosirophycidae</taxon>
        <taxon>Stephanodiscales</taxon>
        <taxon>Stephanodiscaceae</taxon>
        <taxon>Discostella</taxon>
    </lineage>
</organism>